<evidence type="ECO:0000313" key="2">
    <source>
        <dbReference type="Proteomes" id="UP001180536"/>
    </source>
</evidence>
<keyword evidence="2" id="KW-1185">Reference proteome</keyword>
<gene>
    <name evidence="1" type="ORF">J2X16_000455</name>
</gene>
<name>A0ABU1Z3E6_9BURK</name>
<dbReference type="EMBL" id="JAVDXQ010000001">
    <property type="protein sequence ID" value="MDR7295134.1"/>
    <property type="molecule type" value="Genomic_DNA"/>
</dbReference>
<evidence type="ECO:0008006" key="3">
    <source>
        <dbReference type="Google" id="ProtNLM"/>
    </source>
</evidence>
<sequence>MDIVFLGLGAALALLTGLAAWGCERLARRKP</sequence>
<reference evidence="1 2" key="1">
    <citation type="submission" date="2023-07" db="EMBL/GenBank/DDBJ databases">
        <title>Sorghum-associated microbial communities from plants grown in Nebraska, USA.</title>
        <authorList>
            <person name="Schachtman D."/>
        </authorList>
    </citation>
    <scope>NUCLEOTIDE SEQUENCE [LARGE SCALE GENOMIC DNA]</scope>
    <source>
        <strain evidence="1 2">BE310</strain>
    </source>
</reference>
<dbReference type="Proteomes" id="UP001180536">
    <property type="component" value="Unassembled WGS sequence"/>
</dbReference>
<accession>A0ABU1Z3E6</accession>
<organism evidence="1 2">
    <name type="scientific">Pelomonas aquatica</name>
    <dbReference type="NCBI Taxonomy" id="431058"/>
    <lineage>
        <taxon>Bacteria</taxon>
        <taxon>Pseudomonadati</taxon>
        <taxon>Pseudomonadota</taxon>
        <taxon>Betaproteobacteria</taxon>
        <taxon>Burkholderiales</taxon>
        <taxon>Sphaerotilaceae</taxon>
        <taxon>Roseateles</taxon>
    </lineage>
</organism>
<evidence type="ECO:0000313" key="1">
    <source>
        <dbReference type="EMBL" id="MDR7295134.1"/>
    </source>
</evidence>
<protein>
    <recommendedName>
        <fullName evidence="3">Potassium-transporting ATPase subunit A</fullName>
    </recommendedName>
</protein>
<proteinExistence type="predicted"/>
<comment type="caution">
    <text evidence="1">The sequence shown here is derived from an EMBL/GenBank/DDBJ whole genome shotgun (WGS) entry which is preliminary data.</text>
</comment>